<accession>A0AAE0FY13</accession>
<dbReference type="EMBL" id="LGRX02012019">
    <property type="protein sequence ID" value="KAK3268102.1"/>
    <property type="molecule type" value="Genomic_DNA"/>
</dbReference>
<evidence type="ECO:0000313" key="2">
    <source>
        <dbReference type="EMBL" id="KAK3268102.1"/>
    </source>
</evidence>
<evidence type="ECO:0000313" key="3">
    <source>
        <dbReference type="Proteomes" id="UP001190700"/>
    </source>
</evidence>
<dbReference type="Proteomes" id="UP001190700">
    <property type="component" value="Unassembled WGS sequence"/>
</dbReference>
<dbReference type="AlphaFoldDB" id="A0AAE0FY13"/>
<keyword evidence="3" id="KW-1185">Reference proteome</keyword>
<sequence length="216" mass="24159">MDTRFKTARRKNLMESDLDASIWLLDAVRHYSPTCSMPPVQVPVAPDDKDDDATKAARTKHEEDKIIVRKVYYKGRHRKWAKAIRQNHLGDDYFGDATDLSKLAKIIVALKSELATASLDVDMDTDVFDLDHPTPGPTVPDPGDAKAEGTAAVVASRKHYRDQQALVKEIRSTGRFRKWTKSLRETVLGGKASRFAATAKDVGKLGRVVVVLRQEF</sequence>
<evidence type="ECO:0000256" key="1">
    <source>
        <dbReference type="SAM" id="MobiDB-lite"/>
    </source>
</evidence>
<reference evidence="2 3" key="1">
    <citation type="journal article" date="2015" name="Genome Biol. Evol.">
        <title>Comparative Genomics of a Bacterivorous Green Alga Reveals Evolutionary Causalities and Consequences of Phago-Mixotrophic Mode of Nutrition.</title>
        <authorList>
            <person name="Burns J.A."/>
            <person name="Paasch A."/>
            <person name="Narechania A."/>
            <person name="Kim E."/>
        </authorList>
    </citation>
    <scope>NUCLEOTIDE SEQUENCE [LARGE SCALE GENOMIC DNA]</scope>
    <source>
        <strain evidence="2 3">PLY_AMNH</strain>
    </source>
</reference>
<protein>
    <submittedName>
        <fullName evidence="2">Uncharacterized protein</fullName>
    </submittedName>
</protein>
<proteinExistence type="predicted"/>
<name>A0AAE0FY13_9CHLO</name>
<comment type="caution">
    <text evidence="2">The sequence shown here is derived from an EMBL/GenBank/DDBJ whole genome shotgun (WGS) entry which is preliminary data.</text>
</comment>
<feature type="region of interest" description="Disordered" evidence="1">
    <location>
        <begin position="39"/>
        <end position="60"/>
    </location>
</feature>
<organism evidence="2 3">
    <name type="scientific">Cymbomonas tetramitiformis</name>
    <dbReference type="NCBI Taxonomy" id="36881"/>
    <lineage>
        <taxon>Eukaryota</taxon>
        <taxon>Viridiplantae</taxon>
        <taxon>Chlorophyta</taxon>
        <taxon>Pyramimonadophyceae</taxon>
        <taxon>Pyramimonadales</taxon>
        <taxon>Pyramimonadaceae</taxon>
        <taxon>Cymbomonas</taxon>
    </lineage>
</organism>
<gene>
    <name evidence="2" type="ORF">CYMTET_23373</name>
</gene>